<evidence type="ECO:0000256" key="6">
    <source>
        <dbReference type="ARBA" id="ARBA00023136"/>
    </source>
</evidence>
<keyword evidence="4 7" id="KW-0812">Transmembrane</keyword>
<dbReference type="RefSeq" id="WP_377248139.1">
    <property type="nucleotide sequence ID" value="NZ_JBHLUH010000009.1"/>
</dbReference>
<dbReference type="CDD" id="cd06261">
    <property type="entry name" value="TM_PBP2"/>
    <property type="match status" value="1"/>
</dbReference>
<comment type="similarity">
    <text evidence="7">Belongs to the binding-protein-dependent transport system permease family.</text>
</comment>
<comment type="subcellular location">
    <subcellularLocation>
        <location evidence="1 7">Cell membrane</location>
        <topology evidence="1 7">Multi-pass membrane protein</topology>
    </subcellularLocation>
</comment>
<evidence type="ECO:0000256" key="4">
    <source>
        <dbReference type="ARBA" id="ARBA00022692"/>
    </source>
</evidence>
<dbReference type="InterPro" id="IPR004143">
    <property type="entry name" value="BPL_LPL_catalytic"/>
</dbReference>
<dbReference type="Proteomes" id="UP001589867">
    <property type="component" value="Unassembled WGS sequence"/>
</dbReference>
<protein>
    <submittedName>
        <fullName evidence="10">ABC transporter permease</fullName>
    </submittedName>
</protein>
<gene>
    <name evidence="10" type="ORF">ACFFIA_08565</name>
</gene>
<dbReference type="Gene3D" id="1.10.3720.10">
    <property type="entry name" value="MetI-like"/>
    <property type="match status" value="1"/>
</dbReference>
<keyword evidence="3" id="KW-1003">Cell membrane</keyword>
<dbReference type="PROSITE" id="PS50928">
    <property type="entry name" value="ABC_TM1"/>
    <property type="match status" value="1"/>
</dbReference>
<feature type="transmembrane region" description="Helical" evidence="7">
    <location>
        <begin position="177"/>
        <end position="199"/>
    </location>
</feature>
<evidence type="ECO:0000259" key="9">
    <source>
        <dbReference type="PROSITE" id="PS51733"/>
    </source>
</evidence>
<feature type="transmembrane region" description="Helical" evidence="7">
    <location>
        <begin position="280"/>
        <end position="306"/>
    </location>
</feature>
<reference evidence="10 11" key="1">
    <citation type="submission" date="2024-09" db="EMBL/GenBank/DDBJ databases">
        <authorList>
            <person name="Sun Q."/>
            <person name="Mori K."/>
        </authorList>
    </citation>
    <scope>NUCLEOTIDE SEQUENCE [LARGE SCALE GENOMIC DNA]</scope>
    <source>
        <strain evidence="10 11">TBRC 3947</strain>
    </source>
</reference>
<keyword evidence="11" id="KW-1185">Reference proteome</keyword>
<evidence type="ECO:0000256" key="5">
    <source>
        <dbReference type="ARBA" id="ARBA00022989"/>
    </source>
</evidence>
<keyword evidence="5 7" id="KW-1133">Transmembrane helix</keyword>
<evidence type="ECO:0000256" key="3">
    <source>
        <dbReference type="ARBA" id="ARBA00022475"/>
    </source>
</evidence>
<dbReference type="InterPro" id="IPR035906">
    <property type="entry name" value="MetI-like_sf"/>
</dbReference>
<dbReference type="SUPFAM" id="SSF161098">
    <property type="entry name" value="MetI-like"/>
    <property type="match status" value="1"/>
</dbReference>
<feature type="transmembrane region" description="Helical" evidence="7">
    <location>
        <begin position="129"/>
        <end position="157"/>
    </location>
</feature>
<proteinExistence type="inferred from homology"/>
<evidence type="ECO:0000313" key="10">
    <source>
        <dbReference type="EMBL" id="MFC0527711.1"/>
    </source>
</evidence>
<feature type="transmembrane region" description="Helical" evidence="7">
    <location>
        <begin position="99"/>
        <end position="117"/>
    </location>
</feature>
<evidence type="ECO:0000256" key="2">
    <source>
        <dbReference type="ARBA" id="ARBA00022448"/>
    </source>
</evidence>
<name>A0ABV6LZ38_9ACTN</name>
<dbReference type="InterPro" id="IPR045621">
    <property type="entry name" value="BPD_transp_1_N"/>
</dbReference>
<dbReference type="PANTHER" id="PTHR43163">
    <property type="entry name" value="DIPEPTIDE TRANSPORT SYSTEM PERMEASE PROTEIN DPPB-RELATED"/>
    <property type="match status" value="1"/>
</dbReference>
<keyword evidence="6 7" id="KW-0472">Membrane</keyword>
<keyword evidence="2 7" id="KW-0813">Transport</keyword>
<evidence type="ECO:0000313" key="11">
    <source>
        <dbReference type="Proteomes" id="UP001589867"/>
    </source>
</evidence>
<feature type="transmembrane region" description="Helical" evidence="7">
    <location>
        <begin position="236"/>
        <end position="260"/>
    </location>
</feature>
<feature type="domain" description="ABC transmembrane type-1" evidence="8">
    <location>
        <begin position="93"/>
        <end position="303"/>
    </location>
</feature>
<dbReference type="Pfam" id="PF00528">
    <property type="entry name" value="BPD_transp_1"/>
    <property type="match status" value="1"/>
</dbReference>
<sequence>MAAAKVLLLVPVLLLVSVGTFALLQLGPGDPVVAVLGETGTAEDYERVREQMGLDEPPVQRYLDWLGGVVRGDLGQNLVPPIEDVSDRLMRAFPVNLELAFLAIVMALVLAVPLAMWSAYRPGGRADRWIAAGTVGIISVPSFLLGLVLLLAFAINVRVFPLGQWARPTEAGLGENLLHAFLPALTLALAEAPVFARLLRGDLIATLREDFILAARAKGMPSWHIMLREALRPSSFSLVTLAGVSVGRLLGGTILVEAVFTLPGVGSVIINAAQNNDYKLVQGGVLLIAAVYLLLNLAVDVLYGFLDPRVRRRHV</sequence>
<feature type="domain" description="BPL/LPL catalytic" evidence="9">
    <location>
        <begin position="19"/>
        <end position="211"/>
    </location>
</feature>
<evidence type="ECO:0000256" key="7">
    <source>
        <dbReference type="RuleBase" id="RU363032"/>
    </source>
</evidence>
<dbReference type="EMBL" id="JBHLUH010000009">
    <property type="protein sequence ID" value="MFC0527711.1"/>
    <property type="molecule type" value="Genomic_DNA"/>
</dbReference>
<evidence type="ECO:0000256" key="1">
    <source>
        <dbReference type="ARBA" id="ARBA00004651"/>
    </source>
</evidence>
<dbReference type="PROSITE" id="PS51733">
    <property type="entry name" value="BPL_LPL_CATALYTIC"/>
    <property type="match status" value="1"/>
</dbReference>
<accession>A0ABV6LZ38</accession>
<dbReference type="Pfam" id="PF19300">
    <property type="entry name" value="BPD_transp_1_N"/>
    <property type="match status" value="1"/>
</dbReference>
<evidence type="ECO:0000259" key="8">
    <source>
        <dbReference type="PROSITE" id="PS50928"/>
    </source>
</evidence>
<dbReference type="PANTHER" id="PTHR43163:SF6">
    <property type="entry name" value="DIPEPTIDE TRANSPORT SYSTEM PERMEASE PROTEIN DPPB-RELATED"/>
    <property type="match status" value="1"/>
</dbReference>
<comment type="caution">
    <text evidence="10">The sequence shown here is derived from an EMBL/GenBank/DDBJ whole genome shotgun (WGS) entry which is preliminary data.</text>
</comment>
<organism evidence="10 11">
    <name type="scientific">Phytohabitans kaempferiae</name>
    <dbReference type="NCBI Taxonomy" id="1620943"/>
    <lineage>
        <taxon>Bacteria</taxon>
        <taxon>Bacillati</taxon>
        <taxon>Actinomycetota</taxon>
        <taxon>Actinomycetes</taxon>
        <taxon>Micromonosporales</taxon>
        <taxon>Micromonosporaceae</taxon>
    </lineage>
</organism>
<dbReference type="InterPro" id="IPR000515">
    <property type="entry name" value="MetI-like"/>
</dbReference>